<organism evidence="2 3">
    <name type="scientific">Aspergillus mulundensis</name>
    <dbReference type="NCBI Taxonomy" id="1810919"/>
    <lineage>
        <taxon>Eukaryota</taxon>
        <taxon>Fungi</taxon>
        <taxon>Dikarya</taxon>
        <taxon>Ascomycota</taxon>
        <taxon>Pezizomycotina</taxon>
        <taxon>Eurotiomycetes</taxon>
        <taxon>Eurotiomycetidae</taxon>
        <taxon>Eurotiales</taxon>
        <taxon>Aspergillaceae</taxon>
        <taxon>Aspergillus</taxon>
        <taxon>Aspergillus subgen. Nidulantes</taxon>
    </lineage>
</organism>
<evidence type="ECO:0000313" key="3">
    <source>
        <dbReference type="Proteomes" id="UP000256690"/>
    </source>
</evidence>
<protein>
    <submittedName>
        <fullName evidence="2">Uncharacterized protein</fullName>
    </submittedName>
</protein>
<evidence type="ECO:0000313" key="2">
    <source>
        <dbReference type="EMBL" id="RDW61740.1"/>
    </source>
</evidence>
<gene>
    <name evidence="2" type="ORF">DSM5745_10412</name>
</gene>
<dbReference type="GeneID" id="38120782"/>
<dbReference type="OrthoDB" id="4323739at2759"/>
<feature type="signal peptide" evidence="1">
    <location>
        <begin position="1"/>
        <end position="19"/>
    </location>
</feature>
<dbReference type="Proteomes" id="UP000256690">
    <property type="component" value="Unassembled WGS sequence"/>
</dbReference>
<sequence>MHFSLPLTILTALAAVTAAAPAPGPDPNGAFPADTWTRKVSKDGTRIAASLQSRKDDRVQIWLTVQHECVALDDKKFVNGVLGFSIPDGYRCRFWESKSCNGNGTPDIQAPGKVFEPRQGKVLNSFKCYKN</sequence>
<dbReference type="AlphaFoldDB" id="A0A3D8QJ90"/>
<evidence type="ECO:0000256" key="1">
    <source>
        <dbReference type="SAM" id="SignalP"/>
    </source>
</evidence>
<name>A0A3D8QJ90_9EURO</name>
<comment type="caution">
    <text evidence="2">The sequence shown here is derived from an EMBL/GenBank/DDBJ whole genome shotgun (WGS) entry which is preliminary data.</text>
</comment>
<dbReference type="RefSeq" id="XP_026598871.1">
    <property type="nucleotide sequence ID" value="XM_026752428.1"/>
</dbReference>
<proteinExistence type="predicted"/>
<accession>A0A3D8QJ90</accession>
<reference evidence="2 3" key="1">
    <citation type="journal article" date="2018" name="IMA Fungus">
        <title>IMA Genome-F 9: Draft genome sequence of Annulohypoxylon stygium, Aspergillus mulundensis, Berkeleyomyces basicola (syn. Thielaviopsis basicola), Ceratocystis smalleyi, two Cercospora beticola strains, Coleophoma cylindrospora, Fusarium fracticaudum, Phialophora cf. hyalina, and Morchella septimelata.</title>
        <authorList>
            <person name="Wingfield B.D."/>
            <person name="Bills G.F."/>
            <person name="Dong Y."/>
            <person name="Huang W."/>
            <person name="Nel W.J."/>
            <person name="Swalarsk-Parry B.S."/>
            <person name="Vaghefi N."/>
            <person name="Wilken P.M."/>
            <person name="An Z."/>
            <person name="de Beer Z.W."/>
            <person name="De Vos L."/>
            <person name="Chen L."/>
            <person name="Duong T.A."/>
            <person name="Gao Y."/>
            <person name="Hammerbacher A."/>
            <person name="Kikkert J.R."/>
            <person name="Li Y."/>
            <person name="Li H."/>
            <person name="Li K."/>
            <person name="Li Q."/>
            <person name="Liu X."/>
            <person name="Ma X."/>
            <person name="Naidoo K."/>
            <person name="Pethybridge S.J."/>
            <person name="Sun J."/>
            <person name="Steenkamp E.T."/>
            <person name="van der Nest M.A."/>
            <person name="van Wyk S."/>
            <person name="Wingfield M.J."/>
            <person name="Xiong C."/>
            <person name="Yue Q."/>
            <person name="Zhang X."/>
        </authorList>
    </citation>
    <scope>NUCLEOTIDE SEQUENCE [LARGE SCALE GENOMIC DNA]</scope>
    <source>
        <strain evidence="2 3">DSM 5745</strain>
    </source>
</reference>
<dbReference type="EMBL" id="PVWQ01000016">
    <property type="protein sequence ID" value="RDW61740.1"/>
    <property type="molecule type" value="Genomic_DNA"/>
</dbReference>
<feature type="chain" id="PRO_5017577675" evidence="1">
    <location>
        <begin position="20"/>
        <end position="131"/>
    </location>
</feature>
<keyword evidence="1" id="KW-0732">Signal</keyword>
<keyword evidence="3" id="KW-1185">Reference proteome</keyword>